<gene>
    <name evidence="2" type="ORF">ILEXP_LOCUS51360</name>
</gene>
<reference evidence="2 3" key="1">
    <citation type="submission" date="2024-02" db="EMBL/GenBank/DDBJ databases">
        <authorList>
            <person name="Vignale AGUSTIN F."/>
            <person name="Sosa J E."/>
            <person name="Modenutti C."/>
        </authorList>
    </citation>
    <scope>NUCLEOTIDE SEQUENCE [LARGE SCALE GENOMIC DNA]</scope>
</reference>
<evidence type="ECO:0000256" key="1">
    <source>
        <dbReference type="SAM" id="MobiDB-lite"/>
    </source>
</evidence>
<dbReference type="AlphaFoldDB" id="A0ABC8UJR7"/>
<feature type="compositionally biased region" description="Basic and acidic residues" evidence="1">
    <location>
        <begin position="109"/>
        <end position="119"/>
    </location>
</feature>
<dbReference type="Proteomes" id="UP001642360">
    <property type="component" value="Unassembled WGS sequence"/>
</dbReference>
<feature type="compositionally biased region" description="Low complexity" evidence="1">
    <location>
        <begin position="39"/>
        <end position="52"/>
    </location>
</feature>
<feature type="non-terminal residue" evidence="2">
    <location>
        <position position="119"/>
    </location>
</feature>
<feature type="region of interest" description="Disordered" evidence="1">
    <location>
        <begin position="90"/>
        <end position="119"/>
    </location>
</feature>
<organism evidence="2 3">
    <name type="scientific">Ilex paraguariensis</name>
    <name type="common">yerba mate</name>
    <dbReference type="NCBI Taxonomy" id="185542"/>
    <lineage>
        <taxon>Eukaryota</taxon>
        <taxon>Viridiplantae</taxon>
        <taxon>Streptophyta</taxon>
        <taxon>Embryophyta</taxon>
        <taxon>Tracheophyta</taxon>
        <taxon>Spermatophyta</taxon>
        <taxon>Magnoliopsida</taxon>
        <taxon>eudicotyledons</taxon>
        <taxon>Gunneridae</taxon>
        <taxon>Pentapetalae</taxon>
        <taxon>asterids</taxon>
        <taxon>campanulids</taxon>
        <taxon>Aquifoliales</taxon>
        <taxon>Aquifoliaceae</taxon>
        <taxon>Ilex</taxon>
    </lineage>
</organism>
<keyword evidence="3" id="KW-1185">Reference proteome</keyword>
<feature type="region of interest" description="Disordered" evidence="1">
    <location>
        <begin position="36"/>
        <end position="56"/>
    </location>
</feature>
<comment type="caution">
    <text evidence="2">The sequence shown here is derived from an EMBL/GenBank/DDBJ whole genome shotgun (WGS) entry which is preliminary data.</text>
</comment>
<protein>
    <submittedName>
        <fullName evidence="2">Uncharacterized protein</fullName>
    </submittedName>
</protein>
<evidence type="ECO:0000313" key="3">
    <source>
        <dbReference type="Proteomes" id="UP001642360"/>
    </source>
</evidence>
<proteinExistence type="predicted"/>
<accession>A0ABC8UJR7</accession>
<sequence>MFHFANHLTSRSSGILPTPNTTSLVSLPFVVPPTLIHGSSTPPQSSPTTTMPEIGATTPTCPFVLCDDLKPHHTTSSSVAKLPMVDPSTIDAPISPPPPLGLFHLMVTKSHDGTRPPRT</sequence>
<dbReference type="EMBL" id="CAUOFW020007980">
    <property type="protein sequence ID" value="CAK9181308.1"/>
    <property type="molecule type" value="Genomic_DNA"/>
</dbReference>
<evidence type="ECO:0000313" key="2">
    <source>
        <dbReference type="EMBL" id="CAK9181308.1"/>
    </source>
</evidence>
<name>A0ABC8UJR7_9AQUA</name>